<dbReference type="Proteomes" id="UP000028999">
    <property type="component" value="Unassembled WGS sequence"/>
</dbReference>
<dbReference type="AlphaFoldDB" id="A0A078JUI1"/>
<gene>
    <name evidence="1" type="primary">BnaCnng66750D</name>
    <name evidence="1" type="ORF">GSBRNA2T00096527001</name>
</gene>
<keyword evidence="2" id="KW-1185">Reference proteome</keyword>
<protein>
    <submittedName>
        <fullName evidence="1">BnaCnng66750D protein</fullName>
    </submittedName>
</protein>
<name>A0A078JUI1_BRANA</name>
<dbReference type="PaxDb" id="3708-A0A078JUI1"/>
<dbReference type="Gramene" id="CDY70110">
    <property type="protein sequence ID" value="CDY70110"/>
    <property type="gene ID" value="GSBRNA2T00096527001"/>
</dbReference>
<evidence type="ECO:0000313" key="2">
    <source>
        <dbReference type="Proteomes" id="UP000028999"/>
    </source>
</evidence>
<accession>A0A078JUI1</accession>
<evidence type="ECO:0000313" key="1">
    <source>
        <dbReference type="EMBL" id="CDY70110.1"/>
    </source>
</evidence>
<dbReference type="EMBL" id="LK041199">
    <property type="protein sequence ID" value="CDY70110.1"/>
    <property type="molecule type" value="Genomic_DNA"/>
</dbReference>
<organism evidence="1 2">
    <name type="scientific">Brassica napus</name>
    <name type="common">Rape</name>
    <dbReference type="NCBI Taxonomy" id="3708"/>
    <lineage>
        <taxon>Eukaryota</taxon>
        <taxon>Viridiplantae</taxon>
        <taxon>Streptophyta</taxon>
        <taxon>Embryophyta</taxon>
        <taxon>Tracheophyta</taxon>
        <taxon>Spermatophyta</taxon>
        <taxon>Magnoliopsida</taxon>
        <taxon>eudicotyledons</taxon>
        <taxon>Gunneridae</taxon>
        <taxon>Pentapetalae</taxon>
        <taxon>rosids</taxon>
        <taxon>malvids</taxon>
        <taxon>Brassicales</taxon>
        <taxon>Brassicaceae</taxon>
        <taxon>Brassiceae</taxon>
        <taxon>Brassica</taxon>
    </lineage>
</organism>
<reference evidence="1 2" key="1">
    <citation type="journal article" date="2014" name="Science">
        <title>Plant genetics. Early allopolyploid evolution in the post-Neolithic Brassica napus oilseed genome.</title>
        <authorList>
            <person name="Chalhoub B."/>
            <person name="Denoeud F."/>
            <person name="Liu S."/>
            <person name="Parkin I.A."/>
            <person name="Tang H."/>
            <person name="Wang X."/>
            <person name="Chiquet J."/>
            <person name="Belcram H."/>
            <person name="Tong C."/>
            <person name="Samans B."/>
            <person name="Correa M."/>
            <person name="Da Silva C."/>
            <person name="Just J."/>
            <person name="Falentin C."/>
            <person name="Koh C.S."/>
            <person name="Le Clainche I."/>
            <person name="Bernard M."/>
            <person name="Bento P."/>
            <person name="Noel B."/>
            <person name="Labadie K."/>
            <person name="Alberti A."/>
            <person name="Charles M."/>
            <person name="Arnaud D."/>
            <person name="Guo H."/>
            <person name="Daviaud C."/>
            <person name="Alamery S."/>
            <person name="Jabbari K."/>
            <person name="Zhao M."/>
            <person name="Edger P.P."/>
            <person name="Chelaifa H."/>
            <person name="Tack D."/>
            <person name="Lassalle G."/>
            <person name="Mestiri I."/>
            <person name="Schnel N."/>
            <person name="Le Paslier M.C."/>
            <person name="Fan G."/>
            <person name="Renault V."/>
            <person name="Bayer P.E."/>
            <person name="Golicz A.A."/>
            <person name="Manoli S."/>
            <person name="Lee T.H."/>
            <person name="Thi V.H."/>
            <person name="Chalabi S."/>
            <person name="Hu Q."/>
            <person name="Fan C."/>
            <person name="Tollenaere R."/>
            <person name="Lu Y."/>
            <person name="Battail C."/>
            <person name="Shen J."/>
            <person name="Sidebottom C.H."/>
            <person name="Wang X."/>
            <person name="Canaguier A."/>
            <person name="Chauveau A."/>
            <person name="Berard A."/>
            <person name="Deniot G."/>
            <person name="Guan M."/>
            <person name="Liu Z."/>
            <person name="Sun F."/>
            <person name="Lim Y.P."/>
            <person name="Lyons E."/>
            <person name="Town C.D."/>
            <person name="Bancroft I."/>
            <person name="Wang X."/>
            <person name="Meng J."/>
            <person name="Ma J."/>
            <person name="Pires J.C."/>
            <person name="King G.J."/>
            <person name="Brunel D."/>
            <person name="Delourme R."/>
            <person name="Renard M."/>
            <person name="Aury J.M."/>
            <person name="Adams K.L."/>
            <person name="Batley J."/>
            <person name="Snowdon R.J."/>
            <person name="Tost J."/>
            <person name="Edwards D."/>
            <person name="Zhou Y."/>
            <person name="Hua W."/>
            <person name="Sharpe A.G."/>
            <person name="Paterson A.H."/>
            <person name="Guan C."/>
            <person name="Wincker P."/>
        </authorList>
    </citation>
    <scope>NUCLEOTIDE SEQUENCE [LARGE SCALE GENOMIC DNA]</scope>
    <source>
        <strain evidence="2">cv. Darmor-bzh</strain>
    </source>
</reference>
<sequence length="105" mass="12149">MPFQCFVLLCREKNRCVLLSYLFQTFSLLKSMFMSIHAIQHTGMPTTDKHLQSCWAVVQSHRDKPWFVNLSTSGCCWKVQVCICGFWSIDKGILIDEESYCSRCG</sequence>
<proteinExistence type="predicted"/>